<evidence type="ECO:0000256" key="3">
    <source>
        <dbReference type="ARBA" id="ARBA00022833"/>
    </source>
</evidence>
<dbReference type="InterPro" id="IPR010666">
    <property type="entry name" value="Znf_GRF"/>
</dbReference>
<dbReference type="EMBL" id="OX465086">
    <property type="protein sequence ID" value="CAI9259444.1"/>
    <property type="molecule type" value="Genomic_DNA"/>
</dbReference>
<accession>A0AA35ULL0</accession>
<evidence type="ECO:0000313" key="7">
    <source>
        <dbReference type="EMBL" id="CAI9259444.1"/>
    </source>
</evidence>
<name>A0AA35ULL0_LACSI</name>
<dbReference type="GO" id="GO:0008270">
    <property type="term" value="F:zinc ion binding"/>
    <property type="evidence" value="ECO:0007669"/>
    <property type="project" value="UniProtKB-KW"/>
</dbReference>
<evidence type="ECO:0000259" key="6">
    <source>
        <dbReference type="PROSITE" id="PS51999"/>
    </source>
</evidence>
<sequence length="136" mass="15975">MVICTCGSVAVRVTSWTDLNPGRRFWSCARNGRSCPFLGWVDDLMCHRAVDVIPGLLRRMNNVQMMLIQARADVVKLKWMLILSWFFFFRLYTYALSSSWIWGCIWNIGMEWKELRPFIKDWNGMSCVHLSKIGME</sequence>
<keyword evidence="1" id="KW-0479">Metal-binding</keyword>
<protein>
    <recommendedName>
        <fullName evidence="6">GRF-type domain-containing protein</fullName>
    </recommendedName>
</protein>
<evidence type="ECO:0000256" key="4">
    <source>
        <dbReference type="PROSITE-ProRule" id="PRU01343"/>
    </source>
</evidence>
<dbReference type="AlphaFoldDB" id="A0AA35ULL0"/>
<evidence type="ECO:0000313" key="8">
    <source>
        <dbReference type="Proteomes" id="UP001177003"/>
    </source>
</evidence>
<keyword evidence="5" id="KW-1133">Transmembrane helix</keyword>
<evidence type="ECO:0000256" key="2">
    <source>
        <dbReference type="ARBA" id="ARBA00022771"/>
    </source>
</evidence>
<dbReference type="Proteomes" id="UP001177003">
    <property type="component" value="Chromosome 0"/>
</dbReference>
<keyword evidence="8" id="KW-1185">Reference proteome</keyword>
<proteinExistence type="predicted"/>
<keyword evidence="2 4" id="KW-0863">Zinc-finger</keyword>
<gene>
    <name evidence="7" type="ORF">LSALG_LOCUS337</name>
</gene>
<evidence type="ECO:0000256" key="5">
    <source>
        <dbReference type="SAM" id="Phobius"/>
    </source>
</evidence>
<evidence type="ECO:0000256" key="1">
    <source>
        <dbReference type="ARBA" id="ARBA00022723"/>
    </source>
</evidence>
<organism evidence="7 8">
    <name type="scientific">Lactuca saligna</name>
    <name type="common">Willowleaf lettuce</name>
    <dbReference type="NCBI Taxonomy" id="75948"/>
    <lineage>
        <taxon>Eukaryota</taxon>
        <taxon>Viridiplantae</taxon>
        <taxon>Streptophyta</taxon>
        <taxon>Embryophyta</taxon>
        <taxon>Tracheophyta</taxon>
        <taxon>Spermatophyta</taxon>
        <taxon>Magnoliopsida</taxon>
        <taxon>eudicotyledons</taxon>
        <taxon>Gunneridae</taxon>
        <taxon>Pentapetalae</taxon>
        <taxon>asterids</taxon>
        <taxon>campanulids</taxon>
        <taxon>Asterales</taxon>
        <taxon>Asteraceae</taxon>
        <taxon>Cichorioideae</taxon>
        <taxon>Cichorieae</taxon>
        <taxon>Lactucinae</taxon>
        <taxon>Lactuca</taxon>
    </lineage>
</organism>
<feature type="domain" description="GRF-type" evidence="6">
    <location>
        <begin position="4"/>
        <end position="44"/>
    </location>
</feature>
<dbReference type="PANTHER" id="PTHR33248">
    <property type="entry name" value="ZINC ION-BINDING PROTEIN"/>
    <property type="match status" value="1"/>
</dbReference>
<keyword evidence="5" id="KW-0812">Transmembrane</keyword>
<dbReference type="PROSITE" id="PS51999">
    <property type="entry name" value="ZF_GRF"/>
    <property type="match status" value="1"/>
</dbReference>
<keyword evidence="5" id="KW-0472">Membrane</keyword>
<reference evidence="7" key="1">
    <citation type="submission" date="2023-04" db="EMBL/GenBank/DDBJ databases">
        <authorList>
            <person name="Vijverberg K."/>
            <person name="Xiong W."/>
            <person name="Schranz E."/>
        </authorList>
    </citation>
    <scope>NUCLEOTIDE SEQUENCE</scope>
</reference>
<dbReference type="Pfam" id="PF06839">
    <property type="entry name" value="Zn_ribbon_GRF"/>
    <property type="match status" value="1"/>
</dbReference>
<feature type="transmembrane region" description="Helical" evidence="5">
    <location>
        <begin position="79"/>
        <end position="102"/>
    </location>
</feature>
<keyword evidence="3" id="KW-0862">Zinc</keyword>